<accession>A0ACC5PW11</accession>
<proteinExistence type="predicted"/>
<protein>
    <submittedName>
        <fullName evidence="1">DUF2612 domain-containing protein</fullName>
    </submittedName>
</protein>
<evidence type="ECO:0000313" key="1">
    <source>
        <dbReference type="EMBL" id="MBD8129201.1"/>
    </source>
</evidence>
<evidence type="ECO:0000313" key="2">
    <source>
        <dbReference type="Proteomes" id="UP000610459"/>
    </source>
</evidence>
<sequence>MTGYADLLISQYVTKPKARATVQALADDMARSFTGALSVPDMLDIEHAGGVNLDIIGKITGQDRVLNGAVAREFFAFRGYPDTRGFQVSNAGGSPWYRHGDTTSASATLTDTEMRVLIKARCIRNFSACTLNDLERACELLFGADRYQVDVMGACHWQITTTGAEAFVLFCAKSLDVLPRASGMNYTFVEK</sequence>
<dbReference type="EMBL" id="JACYNR010000043">
    <property type="protein sequence ID" value="MBD8129201.1"/>
    <property type="molecule type" value="Genomic_DNA"/>
</dbReference>
<name>A0ACC5PW11_ENTAG</name>
<organism evidence="1 2">
    <name type="scientific">Enterobacter agglomerans</name>
    <name type="common">Erwinia herbicola</name>
    <name type="synonym">Pantoea agglomerans</name>
    <dbReference type="NCBI Taxonomy" id="549"/>
    <lineage>
        <taxon>Bacteria</taxon>
        <taxon>Pseudomonadati</taxon>
        <taxon>Pseudomonadota</taxon>
        <taxon>Gammaproteobacteria</taxon>
        <taxon>Enterobacterales</taxon>
        <taxon>Erwiniaceae</taxon>
        <taxon>Pantoea</taxon>
        <taxon>Pantoea agglomerans group</taxon>
    </lineage>
</organism>
<gene>
    <name evidence="1" type="ORF">IFT41_24210</name>
</gene>
<dbReference type="Proteomes" id="UP000610459">
    <property type="component" value="Unassembled WGS sequence"/>
</dbReference>
<comment type="caution">
    <text evidence="1">The sequence shown here is derived from an EMBL/GenBank/DDBJ whole genome shotgun (WGS) entry which is preliminary data.</text>
</comment>
<reference evidence="1 2" key="1">
    <citation type="journal article" date="2020" name="FEMS Microbiol. Ecol.">
        <title>Temporal dynamics of bacterial communities during seed development and maturation.</title>
        <authorList>
            <person name="Chesneau G."/>
            <person name="Torres-Cortes G."/>
            <person name="Briand M."/>
            <person name="Darrasse A."/>
            <person name="Preveaux A."/>
            <person name="Marais C."/>
            <person name="Jacques M.A."/>
            <person name="Shade A."/>
            <person name="Barret M."/>
        </authorList>
    </citation>
    <scope>NUCLEOTIDE SEQUENCE [LARGE SCALE GENOMIC DNA]</scope>
    <source>
        <strain evidence="1 2">CFBP13709</strain>
    </source>
</reference>
<keyword evidence="2" id="KW-1185">Reference proteome</keyword>